<protein>
    <submittedName>
        <fullName evidence="3">RRM domain-containing protein</fullName>
    </submittedName>
</protein>
<dbReference type="Proteomes" id="UP000274131">
    <property type="component" value="Unassembled WGS sequence"/>
</dbReference>
<dbReference type="WBParaSite" id="EVEC_0000609901-mRNA-1">
    <property type="protein sequence ID" value="EVEC_0000609901-mRNA-1"/>
    <property type="gene ID" value="EVEC_0000609901"/>
</dbReference>
<evidence type="ECO:0000313" key="2">
    <source>
        <dbReference type="Proteomes" id="UP000274131"/>
    </source>
</evidence>
<proteinExistence type="predicted"/>
<keyword evidence="2" id="KW-1185">Reference proteome</keyword>
<dbReference type="AlphaFoldDB" id="A0A0N4V745"/>
<reference evidence="3" key="1">
    <citation type="submission" date="2017-02" db="UniProtKB">
        <authorList>
            <consortium name="WormBaseParasite"/>
        </authorList>
    </citation>
    <scope>IDENTIFICATION</scope>
</reference>
<organism evidence="3">
    <name type="scientific">Enterobius vermicularis</name>
    <name type="common">Human pinworm</name>
    <dbReference type="NCBI Taxonomy" id="51028"/>
    <lineage>
        <taxon>Eukaryota</taxon>
        <taxon>Metazoa</taxon>
        <taxon>Ecdysozoa</taxon>
        <taxon>Nematoda</taxon>
        <taxon>Chromadorea</taxon>
        <taxon>Rhabditida</taxon>
        <taxon>Spirurina</taxon>
        <taxon>Oxyuridomorpha</taxon>
        <taxon>Oxyuroidea</taxon>
        <taxon>Oxyuridae</taxon>
        <taxon>Enterobius</taxon>
    </lineage>
</organism>
<sequence length="185" mass="21540">MHPYNIALLPPTFKEAMHFSPLTSTWPNLKESRASDNFKEERDIWGFQFFIALSALLNNGFRELNINRALLHGIQVRLYDFKSDRMCMIYFRCPPYRKLEEKKEVAFSHASRTNVERGRTNGKIVVDFEKKVAFNAAVNELDGNITGHIYGNSHYSRTFQESHNHLTGAFPSFSWLSLLRIHNEI</sequence>
<dbReference type="EMBL" id="UXUI01008243">
    <property type="protein sequence ID" value="VDD90959.1"/>
    <property type="molecule type" value="Genomic_DNA"/>
</dbReference>
<evidence type="ECO:0000313" key="1">
    <source>
        <dbReference type="EMBL" id="VDD90959.1"/>
    </source>
</evidence>
<accession>A0A0N4V745</accession>
<gene>
    <name evidence="1" type="ORF">EVEC_LOCUS5710</name>
</gene>
<reference evidence="1 2" key="2">
    <citation type="submission" date="2018-10" db="EMBL/GenBank/DDBJ databases">
        <authorList>
            <consortium name="Pathogen Informatics"/>
        </authorList>
    </citation>
    <scope>NUCLEOTIDE SEQUENCE [LARGE SCALE GENOMIC DNA]</scope>
</reference>
<evidence type="ECO:0000313" key="3">
    <source>
        <dbReference type="WBParaSite" id="EVEC_0000609901-mRNA-1"/>
    </source>
</evidence>
<name>A0A0N4V745_ENTVE</name>